<keyword evidence="1" id="KW-1133">Transmembrane helix</keyword>
<keyword evidence="1" id="KW-0812">Transmembrane</keyword>
<protein>
    <submittedName>
        <fullName evidence="2">Uncharacterized protein</fullName>
    </submittedName>
</protein>
<feature type="transmembrane region" description="Helical" evidence="1">
    <location>
        <begin position="31"/>
        <end position="55"/>
    </location>
</feature>
<dbReference type="AlphaFoldDB" id="A0A2M3ZL20"/>
<dbReference type="EMBL" id="GGFM01008516">
    <property type="protein sequence ID" value="MBW29267.1"/>
    <property type="molecule type" value="Transcribed_RNA"/>
</dbReference>
<keyword evidence="1" id="KW-0472">Membrane</keyword>
<name>A0A2M3ZL20_9DIPT</name>
<evidence type="ECO:0000313" key="2">
    <source>
        <dbReference type="EMBL" id="MBW29267.1"/>
    </source>
</evidence>
<proteinExistence type="predicted"/>
<evidence type="ECO:0000256" key="1">
    <source>
        <dbReference type="SAM" id="Phobius"/>
    </source>
</evidence>
<organism evidence="2">
    <name type="scientific">Anopheles braziliensis</name>
    <dbReference type="NCBI Taxonomy" id="58242"/>
    <lineage>
        <taxon>Eukaryota</taxon>
        <taxon>Metazoa</taxon>
        <taxon>Ecdysozoa</taxon>
        <taxon>Arthropoda</taxon>
        <taxon>Hexapoda</taxon>
        <taxon>Insecta</taxon>
        <taxon>Pterygota</taxon>
        <taxon>Neoptera</taxon>
        <taxon>Endopterygota</taxon>
        <taxon>Diptera</taxon>
        <taxon>Nematocera</taxon>
        <taxon>Culicoidea</taxon>
        <taxon>Culicidae</taxon>
        <taxon>Anophelinae</taxon>
        <taxon>Anopheles</taxon>
    </lineage>
</organism>
<reference evidence="2" key="1">
    <citation type="submission" date="2018-01" db="EMBL/GenBank/DDBJ databases">
        <title>An insight into the sialome of Amazonian anophelines.</title>
        <authorList>
            <person name="Ribeiro J.M."/>
            <person name="Scarpassa V."/>
            <person name="Calvo E."/>
        </authorList>
    </citation>
    <scope>NUCLEOTIDE SEQUENCE</scope>
    <source>
        <tissue evidence="2">Salivary glands</tissue>
    </source>
</reference>
<sequence>MAARIVVVGVVARLLLAPLLATVPRVDVLLHLEIVLIVIVRHLGWPWLAWLLGCYDGWMVSFVNFRTLVIASVCSLVPSEASFFRMCALCVPMFTAR</sequence>
<accession>A0A2M3ZL20</accession>